<gene>
    <name evidence="8" type="ORF">UW22_C0004G0011</name>
</gene>
<dbReference type="Gene3D" id="1.10.10.10">
    <property type="entry name" value="Winged helix-like DNA-binding domain superfamily/Winged helix DNA-binding domain"/>
    <property type="match status" value="1"/>
</dbReference>
<dbReference type="GO" id="GO:0016987">
    <property type="term" value="F:sigma factor activity"/>
    <property type="evidence" value="ECO:0007669"/>
    <property type="project" value="UniProtKB-KW"/>
</dbReference>
<dbReference type="AlphaFoldDB" id="A0A0G1GUV9"/>
<dbReference type="EMBL" id="LCHM01000004">
    <property type="protein sequence ID" value="KKT38881.1"/>
    <property type="molecule type" value="Genomic_DNA"/>
</dbReference>
<evidence type="ECO:0000259" key="6">
    <source>
        <dbReference type="Pfam" id="PF04542"/>
    </source>
</evidence>
<dbReference type="InterPro" id="IPR036388">
    <property type="entry name" value="WH-like_DNA-bd_sf"/>
</dbReference>
<dbReference type="InterPro" id="IPR014284">
    <property type="entry name" value="RNA_pol_sigma-70_dom"/>
</dbReference>
<dbReference type="SUPFAM" id="SSF88659">
    <property type="entry name" value="Sigma3 and sigma4 domains of RNA polymerase sigma factors"/>
    <property type="match status" value="1"/>
</dbReference>
<protein>
    <submittedName>
        <fullName evidence="8">RNA polymerase, sigma-24 subunit, ECF subfamily</fullName>
    </submittedName>
</protein>
<dbReference type="InterPro" id="IPR039425">
    <property type="entry name" value="RNA_pol_sigma-70-like"/>
</dbReference>
<dbReference type="GO" id="GO:0003677">
    <property type="term" value="F:DNA binding"/>
    <property type="evidence" value="ECO:0007669"/>
    <property type="project" value="UniProtKB-KW"/>
</dbReference>
<evidence type="ECO:0000313" key="8">
    <source>
        <dbReference type="EMBL" id="KKT38881.1"/>
    </source>
</evidence>
<keyword evidence="3" id="KW-0731">Sigma factor</keyword>
<keyword evidence="5" id="KW-0804">Transcription</keyword>
<evidence type="ECO:0000256" key="5">
    <source>
        <dbReference type="ARBA" id="ARBA00023163"/>
    </source>
</evidence>
<dbReference type="GO" id="GO:0006352">
    <property type="term" value="P:DNA-templated transcription initiation"/>
    <property type="evidence" value="ECO:0007669"/>
    <property type="project" value="InterPro"/>
</dbReference>
<comment type="caution">
    <text evidence="8">The sequence shown here is derived from an EMBL/GenBank/DDBJ whole genome shotgun (WGS) entry which is preliminary data.</text>
</comment>
<proteinExistence type="inferred from homology"/>
<dbReference type="PANTHER" id="PTHR43133">
    <property type="entry name" value="RNA POLYMERASE ECF-TYPE SIGMA FACTO"/>
    <property type="match status" value="1"/>
</dbReference>
<dbReference type="Pfam" id="PF08281">
    <property type="entry name" value="Sigma70_r4_2"/>
    <property type="match status" value="1"/>
</dbReference>
<feature type="domain" description="RNA polymerase sigma factor 70 region 4 type 2" evidence="7">
    <location>
        <begin position="123"/>
        <end position="174"/>
    </location>
</feature>
<keyword evidence="2" id="KW-0805">Transcription regulation</keyword>
<evidence type="ECO:0000259" key="7">
    <source>
        <dbReference type="Pfam" id="PF08281"/>
    </source>
</evidence>
<dbReference type="InterPro" id="IPR013325">
    <property type="entry name" value="RNA_pol_sigma_r2"/>
</dbReference>
<comment type="similarity">
    <text evidence="1">Belongs to the sigma-70 factor family. ECF subfamily.</text>
</comment>
<evidence type="ECO:0000313" key="9">
    <source>
        <dbReference type="Proteomes" id="UP000034617"/>
    </source>
</evidence>
<dbReference type="Gene3D" id="1.10.1740.10">
    <property type="match status" value="1"/>
</dbReference>
<sequence length="182" mass="21715">MLLMEETDLIDKILHRDRRALHEFYQTYKPKLEIFITRKVGNPHDGEEILQDTLFAFLEALRDFHGSCTISTFLFSICKYKVIDYYRRKKLHNLVFSQTPYLEELVSPLLNPEEELDAIVLKEKLKQAFARILPRYRLVLELKYIDDQSVWDIARRCAWTLKKTESLLFRARKAFIKAFIAL</sequence>
<organism evidence="8 9">
    <name type="scientific">Candidatus Gottesmanbacteria bacterium GW2011_GWB1_44_11c</name>
    <dbReference type="NCBI Taxonomy" id="1618447"/>
    <lineage>
        <taxon>Bacteria</taxon>
        <taxon>Candidatus Gottesmaniibacteriota</taxon>
    </lineage>
</organism>
<evidence type="ECO:0000256" key="4">
    <source>
        <dbReference type="ARBA" id="ARBA00023125"/>
    </source>
</evidence>
<accession>A0A0G1GUV9</accession>
<dbReference type="InterPro" id="IPR013324">
    <property type="entry name" value="RNA_pol_sigma_r3/r4-like"/>
</dbReference>
<dbReference type="InterPro" id="IPR013249">
    <property type="entry name" value="RNA_pol_sigma70_r4_t2"/>
</dbReference>
<dbReference type="SUPFAM" id="SSF88946">
    <property type="entry name" value="Sigma2 domain of RNA polymerase sigma factors"/>
    <property type="match status" value="1"/>
</dbReference>
<keyword evidence="4" id="KW-0238">DNA-binding</keyword>
<dbReference type="InterPro" id="IPR007627">
    <property type="entry name" value="RNA_pol_sigma70_r2"/>
</dbReference>
<dbReference type="PANTHER" id="PTHR43133:SF8">
    <property type="entry name" value="RNA POLYMERASE SIGMA FACTOR HI_1459-RELATED"/>
    <property type="match status" value="1"/>
</dbReference>
<feature type="domain" description="RNA polymerase sigma-70 region 2" evidence="6">
    <location>
        <begin position="24"/>
        <end position="90"/>
    </location>
</feature>
<dbReference type="Proteomes" id="UP000034617">
    <property type="component" value="Unassembled WGS sequence"/>
</dbReference>
<evidence type="ECO:0000256" key="1">
    <source>
        <dbReference type="ARBA" id="ARBA00010641"/>
    </source>
</evidence>
<evidence type="ECO:0000256" key="2">
    <source>
        <dbReference type="ARBA" id="ARBA00023015"/>
    </source>
</evidence>
<dbReference type="NCBIfam" id="TIGR02937">
    <property type="entry name" value="sigma70-ECF"/>
    <property type="match status" value="1"/>
</dbReference>
<dbReference type="Pfam" id="PF04542">
    <property type="entry name" value="Sigma70_r2"/>
    <property type="match status" value="1"/>
</dbReference>
<evidence type="ECO:0000256" key="3">
    <source>
        <dbReference type="ARBA" id="ARBA00023082"/>
    </source>
</evidence>
<name>A0A0G1GUV9_9BACT</name>
<reference evidence="8 9" key="1">
    <citation type="journal article" date="2015" name="Nature">
        <title>rRNA introns, odd ribosomes, and small enigmatic genomes across a large radiation of phyla.</title>
        <authorList>
            <person name="Brown C.T."/>
            <person name="Hug L.A."/>
            <person name="Thomas B.C."/>
            <person name="Sharon I."/>
            <person name="Castelle C.J."/>
            <person name="Singh A."/>
            <person name="Wilkins M.J."/>
            <person name="Williams K.H."/>
            <person name="Banfield J.F."/>
        </authorList>
    </citation>
    <scope>NUCLEOTIDE SEQUENCE [LARGE SCALE GENOMIC DNA]</scope>
</reference>